<dbReference type="Proteomes" id="UP000016496">
    <property type="component" value="Unassembled WGS sequence"/>
</dbReference>
<accession>U2CS01</accession>
<dbReference type="HOGENOM" id="CLU_2950717_0_0_10"/>
<sequence length="59" mass="7094">MDGMQNINKPHTQAITPAYFLRLERWKYFLGKRVFLRQGDKSTRGTTGSKRVWRYRNFA</sequence>
<evidence type="ECO:0000313" key="2">
    <source>
        <dbReference type="Proteomes" id="UP000016496"/>
    </source>
</evidence>
<protein>
    <submittedName>
        <fullName evidence="1">Uncharacterized protein</fullName>
    </submittedName>
</protein>
<evidence type="ECO:0000313" key="1">
    <source>
        <dbReference type="EMBL" id="ERI86848.1"/>
    </source>
</evidence>
<dbReference type="AlphaFoldDB" id="U2CS01"/>
<proteinExistence type="predicted"/>
<name>U2CS01_9BACE</name>
<reference evidence="1 2" key="1">
    <citation type="submission" date="2013-08" db="EMBL/GenBank/DDBJ databases">
        <authorList>
            <person name="Weinstock G."/>
            <person name="Sodergren E."/>
            <person name="Wylie T."/>
            <person name="Fulton L."/>
            <person name="Fulton R."/>
            <person name="Fronick C."/>
            <person name="O'Laughlin M."/>
            <person name="Godfrey J."/>
            <person name="Miner T."/>
            <person name="Herter B."/>
            <person name="Appelbaum E."/>
            <person name="Cordes M."/>
            <person name="Lek S."/>
            <person name="Wollam A."/>
            <person name="Pepin K.H."/>
            <person name="Palsikar V.B."/>
            <person name="Mitreva M."/>
            <person name="Wilson R.K."/>
        </authorList>
    </citation>
    <scope>NUCLEOTIDE SEQUENCE [LARGE SCALE GENOMIC DNA]</scope>
    <source>
        <strain evidence="1 2">F0041</strain>
    </source>
</reference>
<gene>
    <name evidence="1" type="ORF">HMPREF1981_00747</name>
</gene>
<dbReference type="EMBL" id="AWSV01000047">
    <property type="protein sequence ID" value="ERI86848.1"/>
    <property type="molecule type" value="Genomic_DNA"/>
</dbReference>
<comment type="caution">
    <text evidence="1">The sequence shown here is derived from an EMBL/GenBank/DDBJ whole genome shotgun (WGS) entry which is preliminary data.</text>
</comment>
<organism evidence="1 2">
    <name type="scientific">Bacteroides pyogenes F0041</name>
    <dbReference type="NCBI Taxonomy" id="1321819"/>
    <lineage>
        <taxon>Bacteria</taxon>
        <taxon>Pseudomonadati</taxon>
        <taxon>Bacteroidota</taxon>
        <taxon>Bacteroidia</taxon>
        <taxon>Bacteroidales</taxon>
        <taxon>Bacteroidaceae</taxon>
        <taxon>Bacteroides</taxon>
    </lineage>
</organism>